<comment type="caution">
    <text evidence="1">The sequence shown here is derived from an EMBL/GenBank/DDBJ whole genome shotgun (WGS) entry which is preliminary data.</text>
</comment>
<dbReference type="PANTHER" id="PTHR30121">
    <property type="entry name" value="UNCHARACTERIZED PROTEIN YJGR-RELATED"/>
    <property type="match status" value="1"/>
</dbReference>
<name>A0A7X5QQA5_9GAMM</name>
<reference evidence="1 2" key="1">
    <citation type="submission" date="2018-02" db="EMBL/GenBank/DDBJ databases">
        <authorList>
            <person name="Machado R.A."/>
        </authorList>
    </citation>
    <scope>NUCLEOTIDE SEQUENCE [LARGE SCALE GENOMIC DNA]</scope>
    <source>
        <strain evidence="1 2">DSM 23271</strain>
    </source>
</reference>
<dbReference type="NCBIfam" id="TIGR03744">
    <property type="entry name" value="traC_PFL_4706"/>
    <property type="match status" value="1"/>
</dbReference>
<protein>
    <submittedName>
        <fullName evidence="1">Conjugative transfer ATPase</fullName>
    </submittedName>
</protein>
<dbReference type="PANTHER" id="PTHR30121:SF6">
    <property type="entry name" value="SLR6007 PROTEIN"/>
    <property type="match status" value="1"/>
</dbReference>
<keyword evidence="2" id="KW-1185">Reference proteome</keyword>
<dbReference type="EMBL" id="PUJV01000044">
    <property type="protein sequence ID" value="NHB98588.1"/>
    <property type="molecule type" value="Genomic_DNA"/>
</dbReference>
<dbReference type="SUPFAM" id="SSF52540">
    <property type="entry name" value="P-loop containing nucleoside triphosphate hydrolases"/>
    <property type="match status" value="1"/>
</dbReference>
<dbReference type="Gene3D" id="3.40.50.300">
    <property type="entry name" value="P-loop containing nucleotide triphosphate hydrolases"/>
    <property type="match status" value="2"/>
</dbReference>
<organism evidence="1 2">
    <name type="scientific">Photorhabdus stackebrandtii</name>
    <dbReference type="NCBI Taxonomy" id="1123042"/>
    <lineage>
        <taxon>Bacteria</taxon>
        <taxon>Pseudomonadati</taxon>
        <taxon>Pseudomonadota</taxon>
        <taxon>Gammaproteobacteria</taxon>
        <taxon>Enterobacterales</taxon>
        <taxon>Morganellaceae</taxon>
        <taxon>Photorhabdus</taxon>
    </lineage>
</organism>
<evidence type="ECO:0000313" key="1">
    <source>
        <dbReference type="EMBL" id="NHB98588.1"/>
    </source>
</evidence>
<sequence>MMWSLLNKVRLRKRGNLSEVLGETEVILPSSSTVVGREPLRRPGKMTSTDEAALYDTWPSIIDYLPWVEYLDDEKCLLLDDGLSVGAIYTVSPVSTEGRPAARLEDIRDQVEDALQDSLEDDDVSPWVVQFFCQDEDDPALYLTQLRQYIKPWAQGSAFTEAWLAETERHLKGIARPEGLFNDSLVTGQFWRGQQRRTRMVIYRWVPVGQKERSLPIVLLNQVCDRLTASLASTGILCQRQNGEQVHHWLLRLFNPGPDWIDKTTLYQAASYATPQAGEWKPDNDFTETLWFTPPRSDVKNGVWWFDNIAHRAVPVERLRRAPEPGTLTGEMVRGENINALMDLLPSGTIVSLTVVAQAQAQDTPEQDFDRLSKNAVGENTESGRVRSDVKEAKAHLGLRHKLCRSALTFLLQGADVDDLNRRHQQLAATLLVSGLQPVKPECDVAPLNGYLRALPMCFNPQRDKHHWYTRLTWMQHVAGLLPVTGRATGTGNPGLSFFNRGGDVLTFDPQNKHDRTQNAHLLLFGPTGAGKSATLCASLSQLMAVHCPRLFVAEAGNSFGLFADYCQRLGLSVNKISIKPGCGVSLALFADAHQLLQVASSQLDLAGERSPEETADDEADEQRDILGEIELAARMMITGGEKKEEERLTRADRGMIREAIMIAARASFDDGRQMIAEDLQNALSVIARDSRRDEQGRALCTEQRRARAEEMAGAMSMFTSGFEGELFNRPGTPWPEADVTLIDLGTLAREGYSAQMALAMVSLVNTINNMAERDQFDAREINFVVDEAHVLTTNPLLSPYMTKVVKMWRKLGAWLWLATQNLADYPDTAEKMLNMAEWWLCLTMPPDEVEQVARFKKLSEEQKSVLLSASKLPGCYTEGVVLSKKVEALFRVVPSSVYLALGMTEKEEKAERRAIMKALHCSELDAAFVVARRLGRARGLISGEVADGRDEDLLSMQGGRL</sequence>
<accession>A0A7X5QQA5</accession>
<dbReference type="InterPro" id="IPR022303">
    <property type="entry name" value="Conjug_Trfer_ATPase"/>
</dbReference>
<dbReference type="Pfam" id="PF11130">
    <property type="entry name" value="TraC_F_IV"/>
    <property type="match status" value="1"/>
</dbReference>
<dbReference type="InterPro" id="IPR027417">
    <property type="entry name" value="P-loop_NTPase"/>
</dbReference>
<gene>
    <name evidence="1" type="ORF">C5470_20490</name>
</gene>
<proteinExistence type="predicted"/>
<dbReference type="InterPro" id="IPR025955">
    <property type="entry name" value="TraC/Conjuga_ATPase"/>
</dbReference>
<dbReference type="Proteomes" id="UP000547931">
    <property type="component" value="Unassembled WGS sequence"/>
</dbReference>
<dbReference type="AlphaFoldDB" id="A0A7X5QQA5"/>
<evidence type="ECO:0000313" key="2">
    <source>
        <dbReference type="Proteomes" id="UP000547931"/>
    </source>
</evidence>
<dbReference type="InterPro" id="IPR051162">
    <property type="entry name" value="T4SS_component"/>
</dbReference>